<accession>A0A5C6MMD4</accession>
<name>A0A5C6MMD4_9TELE</name>
<keyword evidence="2" id="KW-1185">Reference proteome</keyword>
<gene>
    <name evidence="1" type="ORF">D4764_09G0003800</name>
</gene>
<reference evidence="1 2" key="1">
    <citation type="submission" date="2019-04" db="EMBL/GenBank/DDBJ databases">
        <title>Chromosome genome assembly for Takifugu flavidus.</title>
        <authorList>
            <person name="Xiao S."/>
        </authorList>
    </citation>
    <scope>NUCLEOTIDE SEQUENCE [LARGE SCALE GENOMIC DNA]</scope>
    <source>
        <strain evidence="1">HTHZ2018</strain>
        <tissue evidence="1">Muscle</tissue>
    </source>
</reference>
<comment type="caution">
    <text evidence="1">The sequence shown here is derived from an EMBL/GenBank/DDBJ whole genome shotgun (WGS) entry which is preliminary data.</text>
</comment>
<sequence>MRNCAAPLATKWNLIRVGKSSVVTITRCHSTDGKPRLTIRVTRTDLHVTTLRPPPRRIIVAMTAPPTNRIWEQRDVCGDVCTPRLALIFFFQIKAYASTRVCRDGSGNLGVQEG</sequence>
<evidence type="ECO:0000313" key="1">
    <source>
        <dbReference type="EMBL" id="TWW55331.1"/>
    </source>
</evidence>
<dbReference type="EMBL" id="RHFK02000022">
    <property type="protein sequence ID" value="TWW55331.1"/>
    <property type="molecule type" value="Genomic_DNA"/>
</dbReference>
<proteinExistence type="predicted"/>
<organism evidence="1 2">
    <name type="scientific">Takifugu flavidus</name>
    <name type="common">sansaifugu</name>
    <dbReference type="NCBI Taxonomy" id="433684"/>
    <lineage>
        <taxon>Eukaryota</taxon>
        <taxon>Metazoa</taxon>
        <taxon>Chordata</taxon>
        <taxon>Craniata</taxon>
        <taxon>Vertebrata</taxon>
        <taxon>Euteleostomi</taxon>
        <taxon>Actinopterygii</taxon>
        <taxon>Neopterygii</taxon>
        <taxon>Teleostei</taxon>
        <taxon>Neoteleostei</taxon>
        <taxon>Acanthomorphata</taxon>
        <taxon>Eupercaria</taxon>
        <taxon>Tetraodontiformes</taxon>
        <taxon>Tetradontoidea</taxon>
        <taxon>Tetraodontidae</taxon>
        <taxon>Takifugu</taxon>
    </lineage>
</organism>
<evidence type="ECO:0000313" key="2">
    <source>
        <dbReference type="Proteomes" id="UP000324091"/>
    </source>
</evidence>
<protein>
    <submittedName>
        <fullName evidence="1">Uncharacterized protein</fullName>
    </submittedName>
</protein>
<dbReference type="Proteomes" id="UP000324091">
    <property type="component" value="Chromosome 9"/>
</dbReference>
<dbReference type="AlphaFoldDB" id="A0A5C6MMD4"/>